<reference evidence="1 2" key="1">
    <citation type="submission" date="2017-11" db="EMBL/GenBank/DDBJ databases">
        <title>Comparative genomics of Botrytis spp.</title>
        <authorList>
            <person name="Valero-Jimenez C.A."/>
            <person name="Tapia P."/>
            <person name="Veloso J."/>
            <person name="Silva-Moreno E."/>
            <person name="Staats M."/>
            <person name="Valdes J.H."/>
            <person name="Van Kan J.A.L."/>
        </authorList>
    </citation>
    <scope>NUCLEOTIDE SEQUENCE [LARGE SCALE GENOMIC DNA]</scope>
    <source>
        <strain evidence="1 2">MUCL2830</strain>
    </source>
</reference>
<dbReference type="AlphaFoldDB" id="A0A4Y8CMK2"/>
<sequence length="78" mass="8636">MWGTSLTKFFANLNEAGCELLCEPFAFNCMDKPQDTTRQIESLDAYFLVGTVELLGEDTVKAIGQIYKTCFDLATAEG</sequence>
<evidence type="ECO:0000313" key="2">
    <source>
        <dbReference type="Proteomes" id="UP000297299"/>
    </source>
</evidence>
<dbReference type="OrthoDB" id="10302782at2759"/>
<name>A0A4Y8CMK2_9HELO</name>
<evidence type="ECO:0000313" key="1">
    <source>
        <dbReference type="EMBL" id="TEY38497.1"/>
    </source>
</evidence>
<dbReference type="EMBL" id="PHWZ01000486">
    <property type="protein sequence ID" value="TEY38497.1"/>
    <property type="molecule type" value="Genomic_DNA"/>
</dbReference>
<proteinExistence type="predicted"/>
<organism evidence="1 2">
    <name type="scientific">Botryotinia calthae</name>
    <dbReference type="NCBI Taxonomy" id="38488"/>
    <lineage>
        <taxon>Eukaryota</taxon>
        <taxon>Fungi</taxon>
        <taxon>Dikarya</taxon>
        <taxon>Ascomycota</taxon>
        <taxon>Pezizomycotina</taxon>
        <taxon>Leotiomycetes</taxon>
        <taxon>Helotiales</taxon>
        <taxon>Sclerotiniaceae</taxon>
        <taxon>Botryotinia</taxon>
    </lineage>
</organism>
<keyword evidence="2" id="KW-1185">Reference proteome</keyword>
<dbReference type="Proteomes" id="UP000297299">
    <property type="component" value="Unassembled WGS sequence"/>
</dbReference>
<gene>
    <name evidence="1" type="ORF">BOTCAL_0487g00080</name>
</gene>
<protein>
    <submittedName>
        <fullName evidence="1">Uncharacterized protein</fullName>
    </submittedName>
</protein>
<comment type="caution">
    <text evidence="1">The sequence shown here is derived from an EMBL/GenBank/DDBJ whole genome shotgun (WGS) entry which is preliminary data.</text>
</comment>
<accession>A0A4Y8CMK2</accession>